<keyword evidence="5 8" id="KW-0812">Transmembrane</keyword>
<evidence type="ECO:0000256" key="2">
    <source>
        <dbReference type="ARBA" id="ARBA00006236"/>
    </source>
</evidence>
<keyword evidence="7 8" id="KW-0472">Membrane</keyword>
<feature type="transmembrane region" description="Helical" evidence="8">
    <location>
        <begin position="367"/>
        <end position="389"/>
    </location>
</feature>
<dbReference type="Pfam" id="PF07690">
    <property type="entry name" value="MFS_1"/>
    <property type="match status" value="1"/>
</dbReference>
<dbReference type="Gene3D" id="1.20.1720.10">
    <property type="entry name" value="Multidrug resistance protein D"/>
    <property type="match status" value="1"/>
</dbReference>
<organism evidence="10 11">
    <name type="scientific">Ehrlichia cf. muris str. EmCRT</name>
    <dbReference type="NCBI Taxonomy" id="1359167"/>
    <lineage>
        <taxon>Bacteria</taxon>
        <taxon>Pseudomonadati</taxon>
        <taxon>Pseudomonadota</taxon>
        <taxon>Alphaproteobacteria</taxon>
        <taxon>Rickettsiales</taxon>
        <taxon>Anaplasmataceae</taxon>
        <taxon>Ehrlichia</taxon>
    </lineage>
</organism>
<proteinExistence type="inferred from homology"/>
<feature type="transmembrane region" description="Helical" evidence="8">
    <location>
        <begin position="208"/>
        <end position="229"/>
    </location>
</feature>
<sequence>MKILKRNILILIIAVIILSDISSDLYLPSLPKISDFFAVDHTIAQLTISLNLAGISISGLFYGPLSDYYGRRPIMLLGVGIFMLASVACCFANNIIVLIIMRFVQGFGAGVAGVVGYAIIKDIYSGSECAKNISIVNMAVAFSPVLGPILGSAIIAHGYHWNVLFITISIMAILVLGCLFVFLKETIILERIDSNISFLSIMRKYKELILNIRFCGFALIQSLTIMWIWSCIANLPFIFVKDMGVPVSYYGYFVAINVAAYVIGAILNQRFVERFGINNMLLLGLILTTLSDMSVFILYQMLEITPLLAEIMWIPSGMGIAFILGNNMTAAFSEIRESGIGSAFILFLQTIFGALGIYILGCFYDGTLIPVILFPIICSIICIVIYVLLRISDKDNKSEFISL</sequence>
<evidence type="ECO:0000313" key="10">
    <source>
        <dbReference type="EMBL" id="KJV65554.1"/>
    </source>
</evidence>
<dbReference type="InterPro" id="IPR004812">
    <property type="entry name" value="Efflux_drug-R_Bcr/CmlA"/>
</dbReference>
<dbReference type="PATRIC" id="fig|1359167.3.peg.482"/>
<evidence type="ECO:0000256" key="3">
    <source>
        <dbReference type="ARBA" id="ARBA00022448"/>
    </source>
</evidence>
<comment type="subcellular location">
    <subcellularLocation>
        <location evidence="1 8">Cell inner membrane</location>
        <topology evidence="1 8">Multi-pass membrane protein</topology>
    </subcellularLocation>
</comment>
<keyword evidence="8" id="KW-0997">Cell inner membrane</keyword>
<dbReference type="GO" id="GO:0042910">
    <property type="term" value="F:xenobiotic transmembrane transporter activity"/>
    <property type="evidence" value="ECO:0007669"/>
    <property type="project" value="InterPro"/>
</dbReference>
<feature type="transmembrane region" description="Helical" evidence="8">
    <location>
        <begin position="249"/>
        <end position="268"/>
    </location>
</feature>
<evidence type="ECO:0000259" key="9">
    <source>
        <dbReference type="PROSITE" id="PS50850"/>
    </source>
</evidence>
<dbReference type="Proteomes" id="UP000033546">
    <property type="component" value="Unassembled WGS sequence"/>
</dbReference>
<dbReference type="EMBL" id="LANU01000002">
    <property type="protein sequence ID" value="KJV65554.1"/>
    <property type="molecule type" value="Genomic_DNA"/>
</dbReference>
<protein>
    <recommendedName>
        <fullName evidence="8">Bcr/CflA family efflux transporter</fullName>
    </recommendedName>
</protein>
<evidence type="ECO:0000256" key="4">
    <source>
        <dbReference type="ARBA" id="ARBA00022475"/>
    </source>
</evidence>
<evidence type="ECO:0000256" key="6">
    <source>
        <dbReference type="ARBA" id="ARBA00022989"/>
    </source>
</evidence>
<name>A0A0F3NF86_9RICK</name>
<feature type="transmembrane region" description="Helical" evidence="8">
    <location>
        <begin position="339"/>
        <end position="361"/>
    </location>
</feature>
<dbReference type="InterPro" id="IPR011701">
    <property type="entry name" value="MFS"/>
</dbReference>
<dbReference type="AlphaFoldDB" id="A0A0F3NF86"/>
<dbReference type="CDD" id="cd17320">
    <property type="entry name" value="MFS_MdfA_MDR_like"/>
    <property type="match status" value="1"/>
</dbReference>
<dbReference type="RefSeq" id="WP_045804837.1">
    <property type="nucleotide sequence ID" value="NZ_LANU01000002.1"/>
</dbReference>
<feature type="transmembrane region" description="Helical" evidence="8">
    <location>
        <begin position="103"/>
        <end position="120"/>
    </location>
</feature>
<reference evidence="10 11" key="1">
    <citation type="submission" date="2015-02" db="EMBL/GenBank/DDBJ databases">
        <title>Genome Sequencing of Rickettsiales.</title>
        <authorList>
            <person name="Daugherty S.C."/>
            <person name="Su Q."/>
            <person name="Abolude K."/>
            <person name="Beier-Sexton M."/>
            <person name="Carlyon J.A."/>
            <person name="Carter R."/>
            <person name="Day N.P."/>
            <person name="Dumler S.J."/>
            <person name="Dyachenko V."/>
            <person name="Godinez A."/>
            <person name="Kurtti T.J."/>
            <person name="Lichay M."/>
            <person name="Mullins K.E."/>
            <person name="Ott S."/>
            <person name="Pappas-Brown V."/>
            <person name="Paris D.H."/>
            <person name="Patel P."/>
            <person name="Richards A.L."/>
            <person name="Sadzewicz L."/>
            <person name="Sears K."/>
            <person name="Seidman D."/>
            <person name="Sengamalay N."/>
            <person name="Stenos J."/>
            <person name="Tallon L.J."/>
            <person name="Vincent G."/>
            <person name="Fraser C.M."/>
            <person name="Munderloh U."/>
            <person name="Dunning-Hotopp J.C."/>
        </authorList>
    </citation>
    <scope>NUCLEOTIDE SEQUENCE [LARGE SCALE GENOMIC DNA]</scope>
    <source>
        <strain evidence="10 11">EmCRT</strain>
    </source>
</reference>
<keyword evidence="6 8" id="KW-1133">Transmembrane helix</keyword>
<feature type="transmembrane region" description="Helical" evidence="8">
    <location>
        <begin position="311"/>
        <end position="332"/>
    </location>
</feature>
<evidence type="ECO:0000256" key="8">
    <source>
        <dbReference type="RuleBase" id="RU365088"/>
    </source>
</evidence>
<keyword evidence="4" id="KW-1003">Cell membrane</keyword>
<evidence type="ECO:0000256" key="5">
    <source>
        <dbReference type="ARBA" id="ARBA00022692"/>
    </source>
</evidence>
<feature type="transmembrane region" description="Helical" evidence="8">
    <location>
        <begin position="161"/>
        <end position="183"/>
    </location>
</feature>
<dbReference type="InterPro" id="IPR036259">
    <property type="entry name" value="MFS_trans_sf"/>
</dbReference>
<comment type="caution">
    <text evidence="8">Lacks conserved residue(s) required for the propagation of feature annotation.</text>
</comment>
<comment type="caution">
    <text evidence="10">The sequence shown here is derived from an EMBL/GenBank/DDBJ whole genome shotgun (WGS) entry which is preliminary data.</text>
</comment>
<evidence type="ECO:0000313" key="11">
    <source>
        <dbReference type="Proteomes" id="UP000033546"/>
    </source>
</evidence>
<feature type="transmembrane region" description="Helical" evidence="8">
    <location>
        <begin position="280"/>
        <end position="299"/>
    </location>
</feature>
<feature type="transmembrane region" description="Helical" evidence="8">
    <location>
        <begin position="74"/>
        <end position="97"/>
    </location>
</feature>
<dbReference type="PANTHER" id="PTHR23502:SF132">
    <property type="entry name" value="POLYAMINE TRANSPORTER 2-RELATED"/>
    <property type="match status" value="1"/>
</dbReference>
<accession>A0A0F3NF86</accession>
<dbReference type="PROSITE" id="PS50850">
    <property type="entry name" value="MFS"/>
    <property type="match status" value="1"/>
</dbReference>
<gene>
    <name evidence="10" type="ORF">EMUCRT_0499</name>
</gene>
<dbReference type="GO" id="GO:1990961">
    <property type="term" value="P:xenobiotic detoxification by transmembrane export across the plasma membrane"/>
    <property type="evidence" value="ECO:0007669"/>
    <property type="project" value="InterPro"/>
</dbReference>
<dbReference type="NCBIfam" id="TIGR00710">
    <property type="entry name" value="efflux_Bcr_CflA"/>
    <property type="match status" value="1"/>
</dbReference>
<dbReference type="InterPro" id="IPR020846">
    <property type="entry name" value="MFS_dom"/>
</dbReference>
<dbReference type="SUPFAM" id="SSF103473">
    <property type="entry name" value="MFS general substrate transporter"/>
    <property type="match status" value="1"/>
</dbReference>
<evidence type="ECO:0000256" key="7">
    <source>
        <dbReference type="ARBA" id="ARBA00023136"/>
    </source>
</evidence>
<feature type="transmembrane region" description="Helical" evidence="8">
    <location>
        <begin position="132"/>
        <end position="155"/>
    </location>
</feature>
<feature type="transmembrane region" description="Helical" evidence="8">
    <location>
        <begin position="42"/>
        <end position="62"/>
    </location>
</feature>
<keyword evidence="3 8" id="KW-0813">Transport</keyword>
<comment type="similarity">
    <text evidence="2 8">Belongs to the major facilitator superfamily. Bcr/CmlA family.</text>
</comment>
<dbReference type="GO" id="GO:0005886">
    <property type="term" value="C:plasma membrane"/>
    <property type="evidence" value="ECO:0007669"/>
    <property type="project" value="UniProtKB-SubCell"/>
</dbReference>
<dbReference type="PANTHER" id="PTHR23502">
    <property type="entry name" value="MAJOR FACILITATOR SUPERFAMILY"/>
    <property type="match status" value="1"/>
</dbReference>
<feature type="domain" description="Major facilitator superfamily (MFS) profile" evidence="9">
    <location>
        <begin position="8"/>
        <end position="394"/>
    </location>
</feature>
<evidence type="ECO:0000256" key="1">
    <source>
        <dbReference type="ARBA" id="ARBA00004429"/>
    </source>
</evidence>